<comment type="caution">
    <text evidence="3">The sequence shown here is derived from an EMBL/GenBank/DDBJ whole genome shotgun (WGS) entry which is preliminary data.</text>
</comment>
<dbReference type="Gene3D" id="1.10.555.10">
    <property type="entry name" value="Rho GTPase activation protein"/>
    <property type="match status" value="1"/>
</dbReference>
<feature type="compositionally biased region" description="Low complexity" evidence="1">
    <location>
        <begin position="669"/>
        <end position="693"/>
    </location>
</feature>
<proteinExistence type="predicted"/>
<feature type="compositionally biased region" description="Low complexity" evidence="1">
    <location>
        <begin position="717"/>
        <end position="726"/>
    </location>
</feature>
<dbReference type="CDD" id="cd00159">
    <property type="entry name" value="RhoGAP"/>
    <property type="match status" value="1"/>
</dbReference>
<dbReference type="EMBL" id="MCGR01000010">
    <property type="protein sequence ID" value="ORY88513.1"/>
    <property type="molecule type" value="Genomic_DNA"/>
</dbReference>
<dbReference type="PANTHER" id="PTHR45808">
    <property type="entry name" value="RHO GTPASE-ACTIVATING PROTEIN 68F"/>
    <property type="match status" value="1"/>
</dbReference>
<dbReference type="GO" id="GO:0005096">
    <property type="term" value="F:GTPase activator activity"/>
    <property type="evidence" value="ECO:0007669"/>
    <property type="project" value="TreeGrafter"/>
</dbReference>
<organism evidence="3 4">
    <name type="scientific">Leucosporidium creatinivorum</name>
    <dbReference type="NCBI Taxonomy" id="106004"/>
    <lineage>
        <taxon>Eukaryota</taxon>
        <taxon>Fungi</taxon>
        <taxon>Dikarya</taxon>
        <taxon>Basidiomycota</taxon>
        <taxon>Pucciniomycotina</taxon>
        <taxon>Microbotryomycetes</taxon>
        <taxon>Leucosporidiales</taxon>
        <taxon>Leucosporidium</taxon>
    </lineage>
</organism>
<reference evidence="3 4" key="1">
    <citation type="submission" date="2016-07" db="EMBL/GenBank/DDBJ databases">
        <title>Pervasive Adenine N6-methylation of Active Genes in Fungi.</title>
        <authorList>
            <consortium name="DOE Joint Genome Institute"/>
            <person name="Mondo S.J."/>
            <person name="Dannebaum R.O."/>
            <person name="Kuo R.C."/>
            <person name="Labutti K."/>
            <person name="Haridas S."/>
            <person name="Kuo A."/>
            <person name="Salamov A."/>
            <person name="Ahrendt S.R."/>
            <person name="Lipzen A."/>
            <person name="Sullivan W."/>
            <person name="Andreopoulos W.B."/>
            <person name="Clum A."/>
            <person name="Lindquist E."/>
            <person name="Daum C."/>
            <person name="Ramamoorthy G.K."/>
            <person name="Gryganskyi A."/>
            <person name="Culley D."/>
            <person name="Magnuson J.K."/>
            <person name="James T.Y."/>
            <person name="O'Malley M.A."/>
            <person name="Stajich J.E."/>
            <person name="Spatafora J.W."/>
            <person name="Visel A."/>
            <person name="Grigoriev I.V."/>
        </authorList>
    </citation>
    <scope>NUCLEOTIDE SEQUENCE [LARGE SCALE GENOMIC DNA]</scope>
    <source>
        <strain evidence="3 4">62-1032</strain>
    </source>
</reference>
<feature type="compositionally biased region" description="Low complexity" evidence="1">
    <location>
        <begin position="606"/>
        <end position="617"/>
    </location>
</feature>
<dbReference type="InterPro" id="IPR000198">
    <property type="entry name" value="RhoGAP_dom"/>
</dbReference>
<dbReference type="GO" id="GO:0005737">
    <property type="term" value="C:cytoplasm"/>
    <property type="evidence" value="ECO:0007669"/>
    <property type="project" value="TreeGrafter"/>
</dbReference>
<evidence type="ECO:0000313" key="3">
    <source>
        <dbReference type="EMBL" id="ORY88513.1"/>
    </source>
</evidence>
<feature type="compositionally biased region" description="Low complexity" evidence="1">
    <location>
        <begin position="12"/>
        <end position="21"/>
    </location>
</feature>
<dbReference type="STRING" id="106004.A0A1Y2FYU6"/>
<evidence type="ECO:0000313" key="4">
    <source>
        <dbReference type="Proteomes" id="UP000193467"/>
    </source>
</evidence>
<gene>
    <name evidence="3" type="ORF">BCR35DRAFT_15813</name>
</gene>
<dbReference type="PANTHER" id="PTHR45808:SF2">
    <property type="entry name" value="RHO GTPASE-ACTIVATING PROTEIN 68F"/>
    <property type="match status" value="1"/>
</dbReference>
<feature type="compositionally biased region" description="Low complexity" evidence="1">
    <location>
        <begin position="544"/>
        <end position="599"/>
    </location>
</feature>
<feature type="compositionally biased region" description="Pro residues" evidence="1">
    <location>
        <begin position="1"/>
        <end position="11"/>
    </location>
</feature>
<dbReference type="InParanoid" id="A0A1Y2FYU6"/>
<dbReference type="InterPro" id="IPR008936">
    <property type="entry name" value="Rho_GTPase_activation_prot"/>
</dbReference>
<feature type="compositionally biased region" description="Polar residues" evidence="1">
    <location>
        <begin position="27"/>
        <end position="38"/>
    </location>
</feature>
<keyword evidence="4" id="KW-1185">Reference proteome</keyword>
<evidence type="ECO:0000259" key="2">
    <source>
        <dbReference type="PROSITE" id="PS50238"/>
    </source>
</evidence>
<dbReference type="AlphaFoldDB" id="A0A1Y2FYU6"/>
<dbReference type="SUPFAM" id="SSF48350">
    <property type="entry name" value="GTPase activation domain, GAP"/>
    <property type="match status" value="1"/>
</dbReference>
<dbReference type="OrthoDB" id="19923at2759"/>
<name>A0A1Y2FYU6_9BASI</name>
<feature type="region of interest" description="Disordered" evidence="1">
    <location>
        <begin position="544"/>
        <end position="734"/>
    </location>
</feature>
<sequence length="754" mass="78899">MAPPPSPPTAPTPVATTSSAALDSLRSFPTSQSTTSRGLQMPGRWRNTLASTFGYGTAAAAATTAVGEGAASGGGAQVAGGARRKMRGGIPLFSPDSADDQAQQVGEQQEEQAPEKEQQPEPPLNEEQRRRKRELDEVCSRVMYLAPPSPTSSSSPHLLLIALCHLPPPPITSSPYDDEEEERAGEPKVIKLTQGEVMSGLRERLEGFAKEAGEGGYEVILFTTPTPHPPPTALLISTYLALTRETLLSRKTARKITQLPALSALARGVQEGGTGVGREGFLRLDIPLEVYTANALVEPDITLPPLASGEKDCKMYGVELEELMGRDGEVGLPRVVRDCLEVLGTDGVDSVGIFRRSPSAANVKILQGIYDRGHPLTLPLLPDAPYLAASLLKSFLRELPNPIFPVANFYQLARDCPLPTNPACVGYIAEEILPRLRPAQVLLLKELCETLHVIAENAATNLMDSNNLAVVLTPNLIGGLGASEMELEMCRVPGMEVGTMRGLRKVEGKEGRNTLAGVVKAGVVRYHEIFTPQLILKLAPLASPSSSAESSSTPAELSSSPPEAPPAASSAPSTDSHPHPHTSIASSSPPSSRRSFSPSSSPPPSISSSPKSSRRPSLASLYEEEPTVPSASTSASTEGSEGAGGAGLEPLAEGPAGKERAARGKGRRSSTSSSIASTSSRASTSSLSLLDTSGSGGSTLKANPRGTLRGSKSRATVGKSASMVGSAVGGGREDVRGVFAFASGEREGEGERKE</sequence>
<evidence type="ECO:0000256" key="1">
    <source>
        <dbReference type="SAM" id="MobiDB-lite"/>
    </source>
</evidence>
<dbReference type="Pfam" id="PF00620">
    <property type="entry name" value="RhoGAP"/>
    <property type="match status" value="1"/>
</dbReference>
<feature type="compositionally biased region" description="Low complexity" evidence="1">
    <location>
        <begin position="630"/>
        <end position="640"/>
    </location>
</feature>
<protein>
    <recommendedName>
        <fullName evidence="2">Rho-GAP domain-containing protein</fullName>
    </recommendedName>
</protein>
<feature type="domain" description="Rho-GAP" evidence="2">
    <location>
        <begin position="318"/>
        <end position="530"/>
    </location>
</feature>
<dbReference type="GO" id="GO:0007264">
    <property type="term" value="P:small GTPase-mediated signal transduction"/>
    <property type="evidence" value="ECO:0007669"/>
    <property type="project" value="TreeGrafter"/>
</dbReference>
<accession>A0A1Y2FYU6</accession>
<feature type="region of interest" description="Disordered" evidence="1">
    <location>
        <begin position="1"/>
        <end position="45"/>
    </location>
</feature>
<dbReference type="Proteomes" id="UP000193467">
    <property type="component" value="Unassembled WGS sequence"/>
</dbReference>
<dbReference type="PROSITE" id="PS50238">
    <property type="entry name" value="RHOGAP"/>
    <property type="match status" value="1"/>
</dbReference>
<dbReference type="SMART" id="SM00324">
    <property type="entry name" value="RhoGAP"/>
    <property type="match status" value="1"/>
</dbReference>
<feature type="region of interest" description="Disordered" evidence="1">
    <location>
        <begin position="68"/>
        <end position="133"/>
    </location>
</feature>